<dbReference type="RefSeq" id="WP_191617524.1">
    <property type="nucleotide sequence ID" value="NZ_JACYFG010000036.1"/>
</dbReference>
<dbReference type="SUPFAM" id="SSF51445">
    <property type="entry name" value="(Trans)glycosidases"/>
    <property type="match status" value="1"/>
</dbReference>
<name>A0A927F8H1_9BACT</name>
<comment type="caution">
    <text evidence="2">The sequence shown here is derived from an EMBL/GenBank/DDBJ whole genome shotgun (WGS) entry which is preliminary data.</text>
</comment>
<dbReference type="AlphaFoldDB" id="A0A927F8H1"/>
<dbReference type="EMBL" id="JACYFG010000036">
    <property type="protein sequence ID" value="MBD5780422.1"/>
    <property type="molecule type" value="Genomic_DNA"/>
</dbReference>
<dbReference type="InterPro" id="IPR017853">
    <property type="entry name" value="GH"/>
</dbReference>
<accession>A0A927F8H1</accession>
<gene>
    <name evidence="2" type="ORF">IEN85_13055</name>
</gene>
<dbReference type="GO" id="GO:0005975">
    <property type="term" value="P:carbohydrate metabolic process"/>
    <property type="evidence" value="ECO:0007669"/>
    <property type="project" value="UniProtKB-ARBA"/>
</dbReference>
<organism evidence="2 3">
    <name type="scientific">Pelagicoccus enzymogenes</name>
    <dbReference type="NCBI Taxonomy" id="2773457"/>
    <lineage>
        <taxon>Bacteria</taxon>
        <taxon>Pseudomonadati</taxon>
        <taxon>Verrucomicrobiota</taxon>
        <taxon>Opitutia</taxon>
        <taxon>Puniceicoccales</taxon>
        <taxon>Pelagicoccaceae</taxon>
        <taxon>Pelagicoccus</taxon>
    </lineage>
</organism>
<protein>
    <recommendedName>
        <fullName evidence="4">Beta-hexosaminidase bacterial type N-terminal domain-containing protein</fullName>
    </recommendedName>
</protein>
<sequence length="679" mass="78339">MPFGFVSTAASESLIEQHARSLLSEAGLSDKVEWVKDADFASTEGFRLEASGGGWRVHAAAPAGFLYGAQELTQPYSVIGVEGDPDFEIRGTVLMMLSQSWDYQSELHPDIFPWFFDRPLLTRYLDYMMSARLNTLVLWSGHLFPHILELPEYPEASRFTAEEIRRNQEQFRWLSTECAKRNITVLTHFYNIHISEDLAKSMGREGKEPTRYDVPDAFVAEYYRTLLSRYFETFPSVGLYVCPGESLALEHQQSWFENVIFKTARESGREPLLIIRDWTLDPAFMEALPTLYPNLYSELKHNDETITSPWPDERHRKWKGVLKGHIINLHDPADAVPYRTGSPKLFNEMVGHWKDEGYFKGSWFYPPQAWVWPNTVDSLGEGEALVAFERDELWHLLQGRYLWKAKRDAAKEAEWSADWLGRKFGNRQVGELLNEWYDLTAPILPGLQNLTAVRFGNFFPPSIARVQTDVDEIIGSRSSLEEGPIVGATGHTGQRYYSRPIDAYTIELYRKRYGLEEVADLRSLPVAQYAQQVVVGEVSRKNLLPLELVQLYVEMAQRSKEIAQRMAALPGIDGAERARFVSDSECLILTARYYQLKIQAAFAKRMLIVSGEDRYADDLKEKMEESVRVYERLVSYARLHYVAGSSMWDAKPWERTLEDKVKWDRDEQMKWLEAHKNSK</sequence>
<reference evidence="2" key="1">
    <citation type="submission" date="2020-09" db="EMBL/GenBank/DDBJ databases">
        <title>Pelagicoccus enzymogenes sp. nov. with an EPS production, isolated from marine sediment.</title>
        <authorList>
            <person name="Feng X."/>
        </authorList>
    </citation>
    <scope>NUCLEOTIDE SEQUENCE</scope>
    <source>
        <strain evidence="2">NFK12</strain>
    </source>
</reference>
<evidence type="ECO:0000313" key="2">
    <source>
        <dbReference type="EMBL" id="MBD5780422.1"/>
    </source>
</evidence>
<dbReference type="SUPFAM" id="SSF55545">
    <property type="entry name" value="beta-N-acetylhexosaminidase-like domain"/>
    <property type="match status" value="1"/>
</dbReference>
<keyword evidence="3" id="KW-1185">Reference proteome</keyword>
<proteinExistence type="predicted"/>
<dbReference type="Proteomes" id="UP000622317">
    <property type="component" value="Unassembled WGS sequence"/>
</dbReference>
<evidence type="ECO:0000256" key="1">
    <source>
        <dbReference type="ARBA" id="ARBA00022801"/>
    </source>
</evidence>
<evidence type="ECO:0008006" key="4">
    <source>
        <dbReference type="Google" id="ProtNLM"/>
    </source>
</evidence>
<dbReference type="GO" id="GO:0016787">
    <property type="term" value="F:hydrolase activity"/>
    <property type="evidence" value="ECO:0007669"/>
    <property type="project" value="UniProtKB-KW"/>
</dbReference>
<evidence type="ECO:0000313" key="3">
    <source>
        <dbReference type="Proteomes" id="UP000622317"/>
    </source>
</evidence>
<dbReference type="InterPro" id="IPR029018">
    <property type="entry name" value="Hex-like_dom2"/>
</dbReference>
<keyword evidence="1" id="KW-0378">Hydrolase</keyword>